<keyword evidence="5" id="KW-1133">Transmembrane helix</keyword>
<dbReference type="Proteomes" id="UP001191004">
    <property type="component" value="Unassembled WGS sequence"/>
</dbReference>
<keyword evidence="3" id="KW-0732">Signal</keyword>
<comment type="subcellular location">
    <subcellularLocation>
        <location evidence="1">Cell envelope</location>
    </subcellularLocation>
</comment>
<sequence length="263" mass="29078">MKNGGKKQKILGISLAVIYLILNFFMFQDIMRRETVVSKDSNILVMGTNATFKPFEYKDGDTVVGFDVDLAEEIAKSLGAELKIEDMSFDGLLPALESGQIDLAVAGMSVTEDRAKNAFFSDPYYVASQQIVVRDESNIKNKYELVNKLIGVQLGTTGDQMARQIKGARVVQFPAVPNVLQELTTGRIDAAILDNAPAAQYVSGFSNLKILNLPLSREPYAVAIKKGNQRLLDQVNHVITEMREDGRMQKILMKHFGTAEGQL</sequence>
<keyword evidence="5" id="KW-0472">Membrane</keyword>
<feature type="domain" description="Ionotropic glutamate receptor C-terminal" evidence="7">
    <location>
        <begin position="43"/>
        <end position="258"/>
    </location>
</feature>
<evidence type="ECO:0000256" key="5">
    <source>
        <dbReference type="SAM" id="Phobius"/>
    </source>
</evidence>
<evidence type="ECO:0000256" key="3">
    <source>
        <dbReference type="ARBA" id="ARBA00022729"/>
    </source>
</evidence>
<name>A0ABY0FLH8_9BACT</name>
<evidence type="ECO:0000259" key="6">
    <source>
        <dbReference type="SMART" id="SM00062"/>
    </source>
</evidence>
<dbReference type="CDD" id="cd13624">
    <property type="entry name" value="PBP2_Arg_Lys_His"/>
    <property type="match status" value="1"/>
</dbReference>
<evidence type="ECO:0000313" key="9">
    <source>
        <dbReference type="Proteomes" id="UP001191004"/>
    </source>
</evidence>
<dbReference type="InterPro" id="IPR018313">
    <property type="entry name" value="SBP_3_CS"/>
</dbReference>
<evidence type="ECO:0000256" key="4">
    <source>
        <dbReference type="RuleBase" id="RU003744"/>
    </source>
</evidence>
<reference evidence="8 9" key="2">
    <citation type="journal article" date="2020" name="Cell Rep.">
        <title>Acquisition and Adaptation of Ultra-small Parasitic Reduced Genome Bacteria to Mammalian Hosts.</title>
        <authorList>
            <person name="McLean J.S."/>
            <person name="Bor B."/>
            <person name="Kerns K.A."/>
            <person name="Liu Q."/>
            <person name="To T.T."/>
            <person name="Solden L."/>
            <person name="Hendrickson E.L."/>
            <person name="Wrighton K."/>
            <person name="Shi W."/>
            <person name="He X."/>
        </authorList>
    </citation>
    <scope>NUCLEOTIDE SEQUENCE [LARGE SCALE GENOMIC DNA]</scope>
    <source>
        <strain evidence="8 9">TM7_KMM_G3_1_HOT_351</strain>
    </source>
</reference>
<organism evidence="8 9">
    <name type="scientific">Candidatus Nanosyncoccus nanoralicus</name>
    <dbReference type="NCBI Taxonomy" id="2171996"/>
    <lineage>
        <taxon>Bacteria</taxon>
        <taxon>Candidatus Saccharimonadota</taxon>
        <taxon>Candidatus Nanosyncoccalia</taxon>
        <taxon>Candidatus Nanosyncoccales</taxon>
        <taxon>Candidatus Nanosyncoccaceae</taxon>
        <taxon>Candidatus Nanosyncoccus</taxon>
    </lineage>
</organism>
<dbReference type="Gene3D" id="3.40.190.10">
    <property type="entry name" value="Periplasmic binding protein-like II"/>
    <property type="match status" value="2"/>
</dbReference>
<comment type="caution">
    <text evidence="8">The sequence shown here is derived from an EMBL/GenBank/DDBJ whole genome shotgun (WGS) entry which is preliminary data.</text>
</comment>
<dbReference type="PROSITE" id="PS01039">
    <property type="entry name" value="SBP_BACTERIAL_3"/>
    <property type="match status" value="1"/>
</dbReference>
<proteinExistence type="inferred from homology"/>
<dbReference type="EMBL" id="PRLL01000009">
    <property type="protein sequence ID" value="RYC73536.1"/>
    <property type="molecule type" value="Genomic_DNA"/>
</dbReference>
<evidence type="ECO:0000256" key="2">
    <source>
        <dbReference type="ARBA" id="ARBA00010333"/>
    </source>
</evidence>
<dbReference type="InterPro" id="IPR001320">
    <property type="entry name" value="Iontro_rcpt_C"/>
</dbReference>
<gene>
    <name evidence="8" type="primary">artP</name>
    <name evidence="8" type="ORF">G3KMM_00341</name>
</gene>
<dbReference type="Pfam" id="PF00497">
    <property type="entry name" value="SBP_bac_3"/>
    <property type="match status" value="1"/>
</dbReference>
<keyword evidence="9" id="KW-1185">Reference proteome</keyword>
<dbReference type="SUPFAM" id="SSF53850">
    <property type="entry name" value="Periplasmic binding protein-like II"/>
    <property type="match status" value="1"/>
</dbReference>
<dbReference type="PANTHER" id="PTHR35936:SF17">
    <property type="entry name" value="ARGININE-BINDING EXTRACELLULAR PROTEIN ARTP"/>
    <property type="match status" value="1"/>
</dbReference>
<feature type="domain" description="Solute-binding protein family 3/N-terminal" evidence="6">
    <location>
        <begin position="43"/>
        <end position="259"/>
    </location>
</feature>
<comment type="similarity">
    <text evidence="2 4">Belongs to the bacterial solute-binding protein 3 family.</text>
</comment>
<dbReference type="PANTHER" id="PTHR35936">
    <property type="entry name" value="MEMBRANE-BOUND LYTIC MUREIN TRANSGLYCOSYLASE F"/>
    <property type="match status" value="1"/>
</dbReference>
<feature type="transmembrane region" description="Helical" evidence="5">
    <location>
        <begin position="12"/>
        <end position="31"/>
    </location>
</feature>
<evidence type="ECO:0000259" key="7">
    <source>
        <dbReference type="SMART" id="SM00079"/>
    </source>
</evidence>
<evidence type="ECO:0000256" key="1">
    <source>
        <dbReference type="ARBA" id="ARBA00004196"/>
    </source>
</evidence>
<keyword evidence="5" id="KW-0812">Transmembrane</keyword>
<dbReference type="SMART" id="SM00062">
    <property type="entry name" value="PBPb"/>
    <property type="match status" value="1"/>
</dbReference>
<dbReference type="RefSeq" id="WP_129604719.1">
    <property type="nucleotide sequence ID" value="NZ_PRLL01000009.1"/>
</dbReference>
<accession>A0ABY0FLH8</accession>
<protein>
    <submittedName>
        <fullName evidence="8">Arginine-binding extracellular protein ArtP</fullName>
    </submittedName>
</protein>
<reference evidence="8 9" key="1">
    <citation type="journal article" date="2018" name="bioRxiv">
        <title>Evidence of independent acquisition and adaption of ultra-small bacteria to human hosts across the highly diverse yet reduced genomes of the phylum Saccharibacteria.</title>
        <authorList>
            <person name="McLean J.S."/>
            <person name="Bor B."/>
            <person name="To T.T."/>
            <person name="Liu Q."/>
            <person name="Kearns K.A."/>
            <person name="Solden L.M."/>
            <person name="Wrighton K.C."/>
            <person name="He X."/>
            <person name="Shi W."/>
        </authorList>
    </citation>
    <scope>NUCLEOTIDE SEQUENCE [LARGE SCALE GENOMIC DNA]</scope>
    <source>
        <strain evidence="8 9">TM7_KMM_G3_1_HOT_351</strain>
    </source>
</reference>
<dbReference type="InterPro" id="IPR001638">
    <property type="entry name" value="Solute-binding_3/MltF_N"/>
</dbReference>
<evidence type="ECO:0000313" key="8">
    <source>
        <dbReference type="EMBL" id="RYC73536.1"/>
    </source>
</evidence>
<dbReference type="SMART" id="SM00079">
    <property type="entry name" value="PBPe"/>
    <property type="match status" value="1"/>
</dbReference>